<organism evidence="2 3">
    <name type="scientific">Candidatus Fervidibacter sacchari</name>
    <dbReference type="NCBI Taxonomy" id="1448929"/>
    <lineage>
        <taxon>Bacteria</taxon>
        <taxon>Candidatus Fervidibacterota</taxon>
        <taxon>Candidatus Fervidibacter</taxon>
    </lineage>
</organism>
<proteinExistence type="predicted"/>
<dbReference type="RefSeq" id="WP_259096066.1">
    <property type="nucleotide sequence ID" value="NZ_CP130454.1"/>
</dbReference>
<keyword evidence="1" id="KW-0472">Membrane</keyword>
<evidence type="ECO:0000313" key="3">
    <source>
        <dbReference type="Proteomes" id="UP001204798"/>
    </source>
</evidence>
<evidence type="ECO:0000313" key="2">
    <source>
        <dbReference type="EMBL" id="MCS3919546.1"/>
    </source>
</evidence>
<feature type="transmembrane region" description="Helical" evidence="1">
    <location>
        <begin position="42"/>
        <end position="63"/>
    </location>
</feature>
<comment type="caution">
    <text evidence="2">The sequence shown here is derived from an EMBL/GenBank/DDBJ whole genome shotgun (WGS) entry which is preliminary data.</text>
</comment>
<evidence type="ECO:0008006" key="4">
    <source>
        <dbReference type="Google" id="ProtNLM"/>
    </source>
</evidence>
<sequence>MGLRCPNCQGMLTEKVPSCCPYCDADLSKLLTPLETGIMTDFGLALIAGATGLLFGIALVTYAEDLRSPFVLIILIFGSSLTAWGRAKSLAVSERFGWERFWIVAFCASVGAFWAVLVGLNWVWAIALSLSGMFVGQLLCHFAKEQWRKERRSRWK</sequence>
<dbReference type="Proteomes" id="UP001204798">
    <property type="component" value="Unassembled WGS sequence"/>
</dbReference>
<feature type="transmembrane region" description="Helical" evidence="1">
    <location>
        <begin position="99"/>
        <end position="116"/>
    </location>
</feature>
<name>A0ABT2ENM2_9BACT</name>
<reference evidence="2 3" key="1">
    <citation type="submission" date="2022-08" db="EMBL/GenBank/DDBJ databases">
        <title>Bacterial and archaeal communities from various locations to study Microbial Dark Matter (Phase II).</title>
        <authorList>
            <person name="Stepanauskas R."/>
        </authorList>
    </citation>
    <scope>NUCLEOTIDE SEQUENCE [LARGE SCALE GENOMIC DNA]</scope>
    <source>
        <strain evidence="2 3">PD1</strain>
    </source>
</reference>
<keyword evidence="1" id="KW-1133">Transmembrane helix</keyword>
<dbReference type="EMBL" id="JANUCP010000003">
    <property type="protein sequence ID" value="MCS3919546.1"/>
    <property type="molecule type" value="Genomic_DNA"/>
</dbReference>
<evidence type="ECO:0000256" key="1">
    <source>
        <dbReference type="SAM" id="Phobius"/>
    </source>
</evidence>
<gene>
    <name evidence="2" type="ORF">M2350_001959</name>
</gene>
<accession>A0ABT2ENM2</accession>
<keyword evidence="3" id="KW-1185">Reference proteome</keyword>
<feature type="transmembrane region" description="Helical" evidence="1">
    <location>
        <begin position="69"/>
        <end position="87"/>
    </location>
</feature>
<protein>
    <recommendedName>
        <fullName evidence="4">Zinc ribbon domain-containing protein</fullName>
    </recommendedName>
</protein>
<keyword evidence="1" id="KW-0812">Transmembrane</keyword>